<dbReference type="AlphaFoldDB" id="A0A0Q3WXY6"/>
<dbReference type="InterPro" id="IPR023105">
    <property type="entry name" value="YkvR-like_sf"/>
</dbReference>
<dbReference type="STRING" id="157838.AN964_10850"/>
<organism evidence="1 2">
    <name type="scientific">Heyndrickxia shackletonii</name>
    <dbReference type="NCBI Taxonomy" id="157838"/>
    <lineage>
        <taxon>Bacteria</taxon>
        <taxon>Bacillati</taxon>
        <taxon>Bacillota</taxon>
        <taxon>Bacilli</taxon>
        <taxon>Bacillales</taxon>
        <taxon>Bacillaceae</taxon>
        <taxon>Heyndrickxia</taxon>
    </lineage>
</organism>
<reference evidence="1 2" key="1">
    <citation type="submission" date="2015-09" db="EMBL/GenBank/DDBJ databases">
        <title>Genome sequencing project for genomic taxonomy and phylogenomics of Bacillus-like bacteria.</title>
        <authorList>
            <person name="Liu B."/>
            <person name="Wang J."/>
            <person name="Zhu Y."/>
            <person name="Liu G."/>
            <person name="Chen Q."/>
            <person name="Chen Z."/>
            <person name="Lan J."/>
            <person name="Che J."/>
            <person name="Ge C."/>
            <person name="Shi H."/>
            <person name="Pan Z."/>
            <person name="Liu X."/>
        </authorList>
    </citation>
    <scope>NUCLEOTIDE SEQUENCE [LARGE SCALE GENOMIC DNA]</scope>
    <source>
        <strain evidence="1 2">LMG 18435</strain>
    </source>
</reference>
<accession>A0A0Q3WXY6</accession>
<evidence type="ECO:0000313" key="2">
    <source>
        <dbReference type="Proteomes" id="UP000051888"/>
    </source>
</evidence>
<gene>
    <name evidence="1" type="ORF">AN964_10850</name>
</gene>
<comment type="caution">
    <text evidence="1">The sequence shown here is derived from an EMBL/GenBank/DDBJ whole genome shotgun (WGS) entry which is preliminary data.</text>
</comment>
<dbReference type="Pfam" id="PF11514">
    <property type="entry name" value="DUF3219"/>
    <property type="match status" value="1"/>
</dbReference>
<protein>
    <recommendedName>
        <fullName evidence="3">DUF3219 domain-containing protein</fullName>
    </recommendedName>
</protein>
<evidence type="ECO:0008006" key="3">
    <source>
        <dbReference type="Google" id="ProtNLM"/>
    </source>
</evidence>
<dbReference type="OrthoDB" id="2920197at2"/>
<dbReference type="Proteomes" id="UP000051888">
    <property type="component" value="Unassembled WGS sequence"/>
</dbReference>
<dbReference type="Gene3D" id="2.40.30.80">
    <property type="entry name" value="YkvR-like"/>
    <property type="match status" value="1"/>
</dbReference>
<dbReference type="EMBL" id="LJJC01000004">
    <property type="protein sequence ID" value="KQL53946.1"/>
    <property type="molecule type" value="Genomic_DNA"/>
</dbReference>
<sequence>MVKEIILDDTTIQVEQYEEVKQNDLTKITIDFKVTSEMYHDIAVLLYRETFNVKVPERGLSFRGSISQYSTSITNLYKEDQVADYKVSLLELESGGKG</sequence>
<dbReference type="RefSeq" id="WP_055739688.1">
    <property type="nucleotide sequence ID" value="NZ_JAAIWL010000001.1"/>
</dbReference>
<name>A0A0Q3WXY6_9BACI</name>
<dbReference type="SUPFAM" id="SSF159173">
    <property type="entry name" value="YkvR-like"/>
    <property type="match status" value="1"/>
</dbReference>
<proteinExistence type="predicted"/>
<dbReference type="PATRIC" id="fig|157838.3.peg.2385"/>
<dbReference type="InterPro" id="IPR021596">
    <property type="entry name" value="DUF3219"/>
</dbReference>
<evidence type="ECO:0000313" key="1">
    <source>
        <dbReference type="EMBL" id="KQL53946.1"/>
    </source>
</evidence>
<keyword evidence="2" id="KW-1185">Reference proteome</keyword>